<dbReference type="Pfam" id="PF14492">
    <property type="entry name" value="EFG_III"/>
    <property type="match status" value="1"/>
</dbReference>
<keyword evidence="7" id="KW-1185">Reference proteome</keyword>
<evidence type="ECO:0000256" key="3">
    <source>
        <dbReference type="ARBA" id="ARBA00023134"/>
    </source>
</evidence>
<dbReference type="InterPro" id="IPR005225">
    <property type="entry name" value="Small_GTP-bd"/>
</dbReference>
<dbReference type="InterPro" id="IPR000640">
    <property type="entry name" value="EFG_V-like"/>
</dbReference>
<evidence type="ECO:0000313" key="6">
    <source>
        <dbReference type="EMBL" id="QDU88065.1"/>
    </source>
</evidence>
<dbReference type="PANTHER" id="PTHR43261">
    <property type="entry name" value="TRANSLATION ELONGATION FACTOR G-RELATED"/>
    <property type="match status" value="1"/>
</dbReference>
<keyword evidence="3" id="KW-0342">GTP-binding</keyword>
<feature type="domain" description="Tr-type G" evidence="5">
    <location>
        <begin position="6"/>
        <end position="266"/>
    </location>
</feature>
<dbReference type="InterPro" id="IPR035649">
    <property type="entry name" value="EFG_V"/>
</dbReference>
<dbReference type="NCBIfam" id="TIGR00231">
    <property type="entry name" value="small_GTP"/>
    <property type="match status" value="1"/>
</dbReference>
<dbReference type="InterPro" id="IPR009022">
    <property type="entry name" value="EFG_III"/>
</dbReference>
<dbReference type="Pfam" id="PF03764">
    <property type="entry name" value="EFG_IV"/>
    <property type="match status" value="2"/>
</dbReference>
<dbReference type="Gene3D" id="3.30.70.240">
    <property type="match status" value="1"/>
</dbReference>
<keyword evidence="2 6" id="KW-0648">Protein biosynthesis</keyword>
<dbReference type="PROSITE" id="PS51722">
    <property type="entry name" value="G_TR_2"/>
    <property type="match status" value="1"/>
</dbReference>
<dbReference type="SUPFAM" id="SSF52540">
    <property type="entry name" value="P-loop containing nucleoside triphosphate hydrolases"/>
    <property type="match status" value="1"/>
</dbReference>
<dbReference type="GO" id="GO:0032790">
    <property type="term" value="P:ribosome disassembly"/>
    <property type="evidence" value="ECO:0007669"/>
    <property type="project" value="TreeGrafter"/>
</dbReference>
<dbReference type="PANTHER" id="PTHR43261:SF6">
    <property type="entry name" value="ELONGATION FACTOR G-LIKE PROTEIN"/>
    <property type="match status" value="1"/>
</dbReference>
<protein>
    <submittedName>
        <fullName evidence="6">Elongation factor G</fullName>
    </submittedName>
</protein>
<dbReference type="GO" id="GO:0005525">
    <property type="term" value="F:GTP binding"/>
    <property type="evidence" value="ECO:0007669"/>
    <property type="project" value="UniProtKB-KW"/>
</dbReference>
<dbReference type="InterPro" id="IPR027417">
    <property type="entry name" value="P-loop_NTPase"/>
</dbReference>
<sequence length="697" mass="75006">MTLTTSNIRNIAVCGHGSAGKTTLIDALLVKTGAVQGSPSVDAGSSVCDFDPEERRHKHSIEASVVHFEHAGRHFNLIDTPGYPDLIGQTIGALRGADTALVVVDAHAGVKVGTRRVWNEAGKAGLARILCITKLDDQTVDLAALMDSIHASFGDHCVLVDAPDGVGPELHKMVNVLDPTHGEHLASGLEADALHEQAVEAIIEVDDHAMEEYFEGHEPEHAELAALAVRAMQQGQATPVVCVSAKNGIGLDELLDFLAEEALPPGGVERTATIGQDTVALKADPAGPLAAQVFRTRIDPFVQKLSFIRVFSGTLKRDSVVPCPDSRKVVKIGALLRVQADKTEPIDAAVAGDIVAVAKCEELHTGASLGDAILPPIPFPTAMIGLAVSAKNRGEEAKLSTALHRLVEEDSTVHVEHDPETKQTVLTGMSELHLQLLKERVARRDHVELDTHEPKIPYRETVNGTAEGSYRHKKQTGGAGQFAEVHVRIYPFPDDAKPEEFATKERFPQLKNHHYHPENHFLWVDSVVGGTIPGNFMPAIEKGFLERLKQGVITGCPVKNVCVEVFYGKDHPVDSNENAFRTAANRVFAEVFKQASPALLEPFVHLHITAPEANVGDVSADLSGRRGQMLGMDQNGGGMTTIEAKAPLAEVTTYARTLSSMTGGQGSYTMELSGYEQAPGNVQQEVMSRATLRVEED</sequence>
<dbReference type="Pfam" id="PF00679">
    <property type="entry name" value="EFG_C"/>
    <property type="match status" value="1"/>
</dbReference>
<dbReference type="NCBIfam" id="NF009381">
    <property type="entry name" value="PRK12740.1-5"/>
    <property type="match status" value="1"/>
</dbReference>
<dbReference type="CDD" id="cd16262">
    <property type="entry name" value="EFG_III"/>
    <property type="match status" value="1"/>
</dbReference>
<dbReference type="EMBL" id="CP036291">
    <property type="protein sequence ID" value="QDU88065.1"/>
    <property type="molecule type" value="Genomic_DNA"/>
</dbReference>
<dbReference type="FunFam" id="3.30.70.240:FF:000001">
    <property type="entry name" value="Elongation factor G"/>
    <property type="match status" value="1"/>
</dbReference>
<evidence type="ECO:0000256" key="4">
    <source>
        <dbReference type="ARBA" id="ARBA00024731"/>
    </source>
</evidence>
<dbReference type="InterPro" id="IPR041095">
    <property type="entry name" value="EFG_II"/>
</dbReference>
<dbReference type="Proteomes" id="UP000317429">
    <property type="component" value="Chromosome"/>
</dbReference>
<gene>
    <name evidence="6" type="primary">fusA_3</name>
    <name evidence="6" type="ORF">Pla175_14350</name>
</gene>
<accession>A0A518D9C0</accession>
<dbReference type="CDD" id="cd03713">
    <property type="entry name" value="EFG_mtEFG_C"/>
    <property type="match status" value="1"/>
</dbReference>
<dbReference type="Gene3D" id="3.40.50.300">
    <property type="entry name" value="P-loop containing nucleotide triphosphate hydrolases"/>
    <property type="match status" value="1"/>
</dbReference>
<comment type="function">
    <text evidence="4">Catalyzes the GTP-dependent ribosomal translocation step during translation elongation. During this step, the ribosome changes from the pre-translocational (PRE) to the post-translocational (POST) state as the newly formed A-site-bound peptidyl-tRNA and P-site-bound deacylated tRNA move to the P and E sites, respectively. Catalyzes the coordinated movement of the two tRNA molecules, the mRNA and conformational changes in the ribosome.</text>
</comment>
<proteinExistence type="predicted"/>
<dbReference type="GO" id="GO:0003924">
    <property type="term" value="F:GTPase activity"/>
    <property type="evidence" value="ECO:0007669"/>
    <property type="project" value="InterPro"/>
</dbReference>
<dbReference type="SUPFAM" id="SSF50447">
    <property type="entry name" value="Translation proteins"/>
    <property type="match status" value="1"/>
</dbReference>
<dbReference type="InterPro" id="IPR000795">
    <property type="entry name" value="T_Tr_GTP-bd_dom"/>
</dbReference>
<dbReference type="Gene3D" id="3.30.230.10">
    <property type="match status" value="1"/>
</dbReference>
<dbReference type="KEGG" id="pnd:Pla175_14350"/>
<dbReference type="SUPFAM" id="SSF54980">
    <property type="entry name" value="EF-G C-terminal domain-like"/>
    <property type="match status" value="2"/>
</dbReference>
<dbReference type="InterPro" id="IPR035647">
    <property type="entry name" value="EFG_III/V"/>
</dbReference>
<dbReference type="Pfam" id="PF00009">
    <property type="entry name" value="GTP_EFTU"/>
    <property type="match status" value="1"/>
</dbReference>
<evidence type="ECO:0000259" key="5">
    <source>
        <dbReference type="PROSITE" id="PS51722"/>
    </source>
</evidence>
<dbReference type="Gene3D" id="2.40.30.10">
    <property type="entry name" value="Translation factors"/>
    <property type="match status" value="1"/>
</dbReference>
<dbReference type="AlphaFoldDB" id="A0A518D9C0"/>
<dbReference type="Gene3D" id="3.30.70.870">
    <property type="entry name" value="Elongation Factor G (Translational Gtpase), domain 3"/>
    <property type="match status" value="1"/>
</dbReference>
<evidence type="ECO:0000256" key="1">
    <source>
        <dbReference type="ARBA" id="ARBA00022741"/>
    </source>
</evidence>
<dbReference type="InterPro" id="IPR005517">
    <property type="entry name" value="Transl_elong_EFG/EF2_IV"/>
</dbReference>
<organism evidence="6 7">
    <name type="scientific">Pirellulimonas nuda</name>
    <dbReference type="NCBI Taxonomy" id="2528009"/>
    <lineage>
        <taxon>Bacteria</taxon>
        <taxon>Pseudomonadati</taxon>
        <taxon>Planctomycetota</taxon>
        <taxon>Planctomycetia</taxon>
        <taxon>Pirellulales</taxon>
        <taxon>Lacipirellulaceae</taxon>
        <taxon>Pirellulimonas</taxon>
    </lineage>
</organism>
<dbReference type="GO" id="GO:0003746">
    <property type="term" value="F:translation elongation factor activity"/>
    <property type="evidence" value="ECO:0007669"/>
    <property type="project" value="UniProtKB-KW"/>
</dbReference>
<dbReference type="SMART" id="SM00889">
    <property type="entry name" value="EFG_IV"/>
    <property type="match status" value="1"/>
</dbReference>
<dbReference type="RefSeq" id="WP_145282586.1">
    <property type="nucleotide sequence ID" value="NZ_CP036291.1"/>
</dbReference>
<dbReference type="InterPro" id="IPR020568">
    <property type="entry name" value="Ribosomal_Su5_D2-typ_SF"/>
</dbReference>
<keyword evidence="1" id="KW-0547">Nucleotide-binding</keyword>
<dbReference type="SMART" id="SM00838">
    <property type="entry name" value="EFG_C"/>
    <property type="match status" value="1"/>
</dbReference>
<dbReference type="OrthoDB" id="9804431at2"/>
<keyword evidence="2 6" id="KW-0251">Elongation factor</keyword>
<name>A0A518D9C0_9BACT</name>
<evidence type="ECO:0000256" key="2">
    <source>
        <dbReference type="ARBA" id="ARBA00022768"/>
    </source>
</evidence>
<dbReference type="SUPFAM" id="SSF54211">
    <property type="entry name" value="Ribosomal protein S5 domain 2-like"/>
    <property type="match status" value="1"/>
</dbReference>
<dbReference type="InterPro" id="IPR053905">
    <property type="entry name" value="EF-G-like_DII"/>
</dbReference>
<reference evidence="6 7" key="1">
    <citation type="submission" date="2019-02" db="EMBL/GenBank/DDBJ databases">
        <title>Deep-cultivation of Planctomycetes and their phenomic and genomic characterization uncovers novel biology.</title>
        <authorList>
            <person name="Wiegand S."/>
            <person name="Jogler M."/>
            <person name="Boedeker C."/>
            <person name="Pinto D."/>
            <person name="Vollmers J."/>
            <person name="Rivas-Marin E."/>
            <person name="Kohn T."/>
            <person name="Peeters S.H."/>
            <person name="Heuer A."/>
            <person name="Rast P."/>
            <person name="Oberbeckmann S."/>
            <person name="Bunk B."/>
            <person name="Jeske O."/>
            <person name="Meyerdierks A."/>
            <person name="Storesund J.E."/>
            <person name="Kallscheuer N."/>
            <person name="Luecker S."/>
            <person name="Lage O.M."/>
            <person name="Pohl T."/>
            <person name="Merkel B.J."/>
            <person name="Hornburger P."/>
            <person name="Mueller R.-W."/>
            <person name="Bruemmer F."/>
            <person name="Labrenz M."/>
            <person name="Spormann A.M."/>
            <person name="Op den Camp H."/>
            <person name="Overmann J."/>
            <person name="Amann R."/>
            <person name="Jetten M.S.M."/>
            <person name="Mascher T."/>
            <person name="Medema M.H."/>
            <person name="Devos D.P."/>
            <person name="Kaster A.-K."/>
            <person name="Ovreas L."/>
            <person name="Rohde M."/>
            <person name="Galperin M.Y."/>
            <person name="Jogler C."/>
        </authorList>
    </citation>
    <scope>NUCLEOTIDE SEQUENCE [LARGE SCALE GENOMIC DNA]</scope>
    <source>
        <strain evidence="6 7">Pla175</strain>
    </source>
</reference>
<dbReference type="Pfam" id="PF22042">
    <property type="entry name" value="EF-G_D2"/>
    <property type="match status" value="1"/>
</dbReference>
<dbReference type="InterPro" id="IPR009000">
    <property type="entry name" value="Transl_B-barrel_sf"/>
</dbReference>
<evidence type="ECO:0000313" key="7">
    <source>
        <dbReference type="Proteomes" id="UP000317429"/>
    </source>
</evidence>
<dbReference type="InterPro" id="IPR014721">
    <property type="entry name" value="Ribsml_uS5_D2-typ_fold_subgr"/>
</dbReference>